<feature type="region of interest" description="Disordered" evidence="1">
    <location>
        <begin position="70"/>
        <end position="92"/>
    </location>
</feature>
<gene>
    <name evidence="2" type="ORF">EYF80_023097</name>
</gene>
<organism evidence="2 3">
    <name type="scientific">Liparis tanakae</name>
    <name type="common">Tanaka's snailfish</name>
    <dbReference type="NCBI Taxonomy" id="230148"/>
    <lineage>
        <taxon>Eukaryota</taxon>
        <taxon>Metazoa</taxon>
        <taxon>Chordata</taxon>
        <taxon>Craniata</taxon>
        <taxon>Vertebrata</taxon>
        <taxon>Euteleostomi</taxon>
        <taxon>Actinopterygii</taxon>
        <taxon>Neopterygii</taxon>
        <taxon>Teleostei</taxon>
        <taxon>Neoteleostei</taxon>
        <taxon>Acanthomorphata</taxon>
        <taxon>Eupercaria</taxon>
        <taxon>Perciformes</taxon>
        <taxon>Cottioidei</taxon>
        <taxon>Cottales</taxon>
        <taxon>Liparidae</taxon>
        <taxon>Liparis</taxon>
    </lineage>
</organism>
<proteinExistence type="predicted"/>
<keyword evidence="3" id="KW-1185">Reference proteome</keyword>
<sequence>MTSGEKCQKRVQQKKCATLGFLPGQPYNTQTMADIGNYSGCPLSKTNPDTLEVGSHFWAEQWLCERPARETQDLPAEWGNTHRKGSDSRLDG</sequence>
<reference evidence="2 3" key="1">
    <citation type="submission" date="2019-03" db="EMBL/GenBank/DDBJ databases">
        <title>First draft genome of Liparis tanakae, snailfish: a comprehensive survey of snailfish specific genes.</title>
        <authorList>
            <person name="Kim W."/>
            <person name="Song I."/>
            <person name="Jeong J.-H."/>
            <person name="Kim D."/>
            <person name="Kim S."/>
            <person name="Ryu S."/>
            <person name="Song J.Y."/>
            <person name="Lee S.K."/>
        </authorList>
    </citation>
    <scope>NUCLEOTIDE SEQUENCE [LARGE SCALE GENOMIC DNA]</scope>
    <source>
        <tissue evidence="2">Muscle</tissue>
    </source>
</reference>
<protein>
    <submittedName>
        <fullName evidence="2">Uncharacterized protein</fullName>
    </submittedName>
</protein>
<evidence type="ECO:0000313" key="3">
    <source>
        <dbReference type="Proteomes" id="UP000314294"/>
    </source>
</evidence>
<name>A0A4Z2HLH6_9TELE</name>
<dbReference type="EMBL" id="SRLO01000215">
    <property type="protein sequence ID" value="TNN66708.1"/>
    <property type="molecule type" value="Genomic_DNA"/>
</dbReference>
<dbReference type="AlphaFoldDB" id="A0A4Z2HLH6"/>
<evidence type="ECO:0000256" key="1">
    <source>
        <dbReference type="SAM" id="MobiDB-lite"/>
    </source>
</evidence>
<evidence type="ECO:0000313" key="2">
    <source>
        <dbReference type="EMBL" id="TNN66708.1"/>
    </source>
</evidence>
<dbReference type="Proteomes" id="UP000314294">
    <property type="component" value="Unassembled WGS sequence"/>
</dbReference>
<comment type="caution">
    <text evidence="2">The sequence shown here is derived from an EMBL/GenBank/DDBJ whole genome shotgun (WGS) entry which is preliminary data.</text>
</comment>
<accession>A0A4Z2HLH6</accession>